<dbReference type="EMBL" id="KZ857398">
    <property type="protein sequence ID" value="RDX50676.1"/>
    <property type="molecule type" value="Genomic_DNA"/>
</dbReference>
<name>A0A371DDT2_9APHY</name>
<dbReference type="AlphaFoldDB" id="A0A371DDT2"/>
<proteinExistence type="predicted"/>
<sequence>MTTSSSQRAFGGHRANFPCPVSSATTYGWIPAPRGVYEASKTAKITSAGPGTVIARLPGPTPDAGDTFSQL</sequence>
<reference evidence="2 3" key="1">
    <citation type="journal article" date="2018" name="Biotechnol. Biofuels">
        <title>Integrative visual omics of the white-rot fungus Polyporus brumalis exposes the biotechnological potential of its oxidative enzymes for delignifying raw plant biomass.</title>
        <authorList>
            <person name="Miyauchi S."/>
            <person name="Rancon A."/>
            <person name="Drula E."/>
            <person name="Hage H."/>
            <person name="Chaduli D."/>
            <person name="Favel A."/>
            <person name="Grisel S."/>
            <person name="Henrissat B."/>
            <person name="Herpoel-Gimbert I."/>
            <person name="Ruiz-Duenas F.J."/>
            <person name="Chevret D."/>
            <person name="Hainaut M."/>
            <person name="Lin J."/>
            <person name="Wang M."/>
            <person name="Pangilinan J."/>
            <person name="Lipzen A."/>
            <person name="Lesage-Meessen L."/>
            <person name="Navarro D."/>
            <person name="Riley R."/>
            <person name="Grigoriev I.V."/>
            <person name="Zhou S."/>
            <person name="Raouche S."/>
            <person name="Rosso M.N."/>
        </authorList>
    </citation>
    <scope>NUCLEOTIDE SEQUENCE [LARGE SCALE GENOMIC DNA]</scope>
    <source>
        <strain evidence="2 3">BRFM 1820</strain>
    </source>
</reference>
<keyword evidence="3" id="KW-1185">Reference proteome</keyword>
<protein>
    <submittedName>
        <fullName evidence="2">Uncharacterized protein</fullName>
    </submittedName>
</protein>
<accession>A0A371DDT2</accession>
<evidence type="ECO:0000313" key="2">
    <source>
        <dbReference type="EMBL" id="RDX50676.1"/>
    </source>
</evidence>
<dbReference type="Proteomes" id="UP000256964">
    <property type="component" value="Unassembled WGS sequence"/>
</dbReference>
<gene>
    <name evidence="2" type="ORF">OH76DRAFT_1402296</name>
</gene>
<organism evidence="2 3">
    <name type="scientific">Lentinus brumalis</name>
    <dbReference type="NCBI Taxonomy" id="2498619"/>
    <lineage>
        <taxon>Eukaryota</taxon>
        <taxon>Fungi</taxon>
        <taxon>Dikarya</taxon>
        <taxon>Basidiomycota</taxon>
        <taxon>Agaricomycotina</taxon>
        <taxon>Agaricomycetes</taxon>
        <taxon>Polyporales</taxon>
        <taxon>Polyporaceae</taxon>
        <taxon>Lentinus</taxon>
    </lineage>
</organism>
<evidence type="ECO:0000313" key="3">
    <source>
        <dbReference type="Proteomes" id="UP000256964"/>
    </source>
</evidence>
<feature type="region of interest" description="Disordered" evidence="1">
    <location>
        <begin position="49"/>
        <end position="71"/>
    </location>
</feature>
<evidence type="ECO:0000256" key="1">
    <source>
        <dbReference type="SAM" id="MobiDB-lite"/>
    </source>
</evidence>